<proteinExistence type="inferred from homology"/>
<evidence type="ECO:0000313" key="11">
    <source>
        <dbReference type="EMBL" id="WDI31246.1"/>
    </source>
</evidence>
<dbReference type="InterPro" id="IPR003413">
    <property type="entry name" value="T2SS_GspI_C"/>
</dbReference>
<keyword evidence="4 9" id="KW-0488">Methylation</keyword>
<name>A0AAE9ZBR4_9PROT</name>
<evidence type="ECO:0000256" key="7">
    <source>
        <dbReference type="ARBA" id="ARBA00022989"/>
    </source>
</evidence>
<evidence type="ECO:0000256" key="2">
    <source>
        <dbReference type="ARBA" id="ARBA00008358"/>
    </source>
</evidence>
<dbReference type="NCBIfam" id="TIGR01707">
    <property type="entry name" value="gspI"/>
    <property type="match status" value="1"/>
</dbReference>
<organism evidence="11 12">
    <name type="scientific">Hyphococcus flavus</name>
    <dbReference type="NCBI Taxonomy" id="1866326"/>
    <lineage>
        <taxon>Bacteria</taxon>
        <taxon>Pseudomonadati</taxon>
        <taxon>Pseudomonadota</taxon>
        <taxon>Alphaproteobacteria</taxon>
        <taxon>Parvularculales</taxon>
        <taxon>Parvularculaceae</taxon>
        <taxon>Hyphococcus</taxon>
    </lineage>
</organism>
<keyword evidence="12" id="KW-1185">Reference proteome</keyword>
<keyword evidence="8 9" id="KW-0472">Membrane</keyword>
<comment type="subunit">
    <text evidence="9">Type II secretion is composed of four main components: the outer membrane complex, the inner membrane complex, the cytoplasmic secretion ATPase and the periplasm-spanning pseudopilus.</text>
</comment>
<dbReference type="GO" id="GO:0005886">
    <property type="term" value="C:plasma membrane"/>
    <property type="evidence" value="ECO:0007669"/>
    <property type="project" value="UniProtKB-SubCell"/>
</dbReference>
<dbReference type="PANTHER" id="PTHR38779:SF2">
    <property type="entry name" value="TYPE II SECRETION SYSTEM PROTEIN I-RELATED"/>
    <property type="match status" value="1"/>
</dbReference>
<evidence type="ECO:0000259" key="10">
    <source>
        <dbReference type="Pfam" id="PF02501"/>
    </source>
</evidence>
<dbReference type="RefSeq" id="WP_274493092.1">
    <property type="nucleotide sequence ID" value="NZ_CP118166.1"/>
</dbReference>
<dbReference type="SUPFAM" id="SSF54523">
    <property type="entry name" value="Pili subunits"/>
    <property type="match status" value="1"/>
</dbReference>
<evidence type="ECO:0000256" key="1">
    <source>
        <dbReference type="ARBA" id="ARBA00004377"/>
    </source>
</evidence>
<dbReference type="PANTHER" id="PTHR38779">
    <property type="entry name" value="TYPE II SECRETION SYSTEM PROTEIN I-RELATED"/>
    <property type="match status" value="1"/>
</dbReference>
<dbReference type="Pfam" id="PF02501">
    <property type="entry name" value="T2SSI"/>
    <property type="match status" value="1"/>
</dbReference>
<dbReference type="Proteomes" id="UP001214043">
    <property type="component" value="Chromosome"/>
</dbReference>
<feature type="domain" description="Type II secretion system protein GspI C-terminal" evidence="10">
    <location>
        <begin position="45"/>
        <end position="117"/>
    </location>
</feature>
<evidence type="ECO:0000256" key="4">
    <source>
        <dbReference type="ARBA" id="ARBA00022481"/>
    </source>
</evidence>
<dbReference type="EMBL" id="CP118166">
    <property type="protein sequence ID" value="WDI31246.1"/>
    <property type="molecule type" value="Genomic_DNA"/>
</dbReference>
<comment type="similarity">
    <text evidence="2 9">Belongs to the GSP I family.</text>
</comment>
<evidence type="ECO:0000313" key="12">
    <source>
        <dbReference type="Proteomes" id="UP001214043"/>
    </source>
</evidence>
<dbReference type="Gene3D" id="3.30.1300.30">
    <property type="entry name" value="GSPII I/J protein-like"/>
    <property type="match status" value="1"/>
</dbReference>
<dbReference type="NCBIfam" id="TIGR02532">
    <property type="entry name" value="IV_pilin_GFxxxE"/>
    <property type="match status" value="1"/>
</dbReference>
<dbReference type="Pfam" id="PF07963">
    <property type="entry name" value="N_methyl"/>
    <property type="match status" value="1"/>
</dbReference>
<keyword evidence="3" id="KW-1003">Cell membrane</keyword>
<keyword evidence="7 9" id="KW-1133">Transmembrane helix</keyword>
<reference evidence="11" key="1">
    <citation type="submission" date="2023-02" db="EMBL/GenBank/DDBJ databases">
        <title>Genome sequence of Hyphococcus flavus.</title>
        <authorList>
            <person name="Rong J.-C."/>
            <person name="Zhao Q."/>
            <person name="Yi M."/>
            <person name="Wu J.-Y."/>
        </authorList>
    </citation>
    <scope>NUCLEOTIDE SEQUENCE</scope>
    <source>
        <strain evidence="11">MCCC 1K03223</strain>
    </source>
</reference>
<dbReference type="InterPro" id="IPR045584">
    <property type="entry name" value="Pilin-like"/>
</dbReference>
<keyword evidence="5 9" id="KW-0997">Cell inner membrane</keyword>
<dbReference type="InterPro" id="IPR010052">
    <property type="entry name" value="T2SS_protein-GspI"/>
</dbReference>
<keyword evidence="6 9" id="KW-0812">Transmembrane</keyword>
<evidence type="ECO:0000256" key="9">
    <source>
        <dbReference type="RuleBase" id="RU368030"/>
    </source>
</evidence>
<dbReference type="PROSITE" id="PS00409">
    <property type="entry name" value="PROKAR_NTER_METHYL"/>
    <property type="match status" value="1"/>
</dbReference>
<comment type="PTM">
    <text evidence="9">Cleaved by prepilin peptidase.</text>
</comment>
<sequence length="125" mass="13779">MTVSMRHKQQGVTLVETLVALAVMGFVVAGLLVLIGQNTRFASSMEERTYASIAADNLMVEALTLSNAREIGETDGQTIVGDRTWNFRRIVSETPIENVVRIDIEITPPDGEQVLAFTTSLRRVE</sequence>
<dbReference type="KEGG" id="hfl:PUV54_14945"/>
<evidence type="ECO:0000256" key="8">
    <source>
        <dbReference type="ARBA" id="ARBA00023136"/>
    </source>
</evidence>
<evidence type="ECO:0000256" key="3">
    <source>
        <dbReference type="ARBA" id="ARBA00022475"/>
    </source>
</evidence>
<dbReference type="GO" id="GO:0015628">
    <property type="term" value="P:protein secretion by the type II secretion system"/>
    <property type="evidence" value="ECO:0007669"/>
    <property type="project" value="UniProtKB-UniRule"/>
</dbReference>
<dbReference type="GO" id="GO:0015627">
    <property type="term" value="C:type II protein secretion system complex"/>
    <property type="evidence" value="ECO:0007669"/>
    <property type="project" value="UniProtKB-UniRule"/>
</dbReference>
<feature type="transmembrane region" description="Helical" evidence="9">
    <location>
        <begin position="12"/>
        <end position="35"/>
    </location>
</feature>
<dbReference type="InterPro" id="IPR012902">
    <property type="entry name" value="N_methyl_site"/>
</dbReference>
<evidence type="ECO:0000256" key="6">
    <source>
        <dbReference type="ARBA" id="ARBA00022692"/>
    </source>
</evidence>
<protein>
    <recommendedName>
        <fullName evidence="9">Type II secretion system protein I</fullName>
        <shortName evidence="9">T2SS minor pseudopilin I</shortName>
    </recommendedName>
</protein>
<comment type="subcellular location">
    <subcellularLocation>
        <location evidence="1 9">Cell inner membrane</location>
        <topology evidence="1 9">Single-pass membrane protein</topology>
    </subcellularLocation>
</comment>
<gene>
    <name evidence="11" type="primary">gspI</name>
    <name evidence="11" type="ORF">PUV54_14945</name>
</gene>
<dbReference type="AlphaFoldDB" id="A0AAE9ZBR4"/>
<comment type="function">
    <text evidence="9">Component of the type II secretion system required for the energy-dependent secretion of extracellular factors such as proteases and toxins from the periplasm.</text>
</comment>
<accession>A0AAE9ZBR4</accession>
<evidence type="ECO:0000256" key="5">
    <source>
        <dbReference type="ARBA" id="ARBA00022519"/>
    </source>
</evidence>